<dbReference type="InterPro" id="IPR019135">
    <property type="entry name" value="Polycomb_protein_VEFS-Box"/>
</dbReference>
<dbReference type="GO" id="GO:0031490">
    <property type="term" value="F:chromatin DNA binding"/>
    <property type="evidence" value="ECO:0007669"/>
    <property type="project" value="TreeGrafter"/>
</dbReference>
<reference evidence="8 9" key="1">
    <citation type="journal article" date="2012" name="Genome Biol.">
        <title>Genome and low-iron response of an oceanic diatom adapted to chronic iron limitation.</title>
        <authorList>
            <person name="Lommer M."/>
            <person name="Specht M."/>
            <person name="Roy A.S."/>
            <person name="Kraemer L."/>
            <person name="Andreson R."/>
            <person name="Gutowska M.A."/>
            <person name="Wolf J."/>
            <person name="Bergner S.V."/>
            <person name="Schilhabel M.B."/>
            <person name="Klostermeier U.C."/>
            <person name="Beiko R.G."/>
            <person name="Rosenstiel P."/>
            <person name="Hippler M."/>
            <person name="Laroche J."/>
        </authorList>
    </citation>
    <scope>NUCLEOTIDE SEQUENCE [LARGE SCALE GENOMIC DNA]</scope>
    <source>
        <strain evidence="8 9">CCMP1005</strain>
    </source>
</reference>
<dbReference type="PANTHER" id="PTHR22597">
    <property type="entry name" value="POLYCOMB GROUP PROTEIN"/>
    <property type="match status" value="1"/>
</dbReference>
<feature type="domain" description="Polycomb protein VEFS-Box" evidence="7">
    <location>
        <begin position="4"/>
        <end position="77"/>
    </location>
</feature>
<keyword evidence="2" id="KW-0479">Metal-binding</keyword>
<keyword evidence="9" id="KW-1185">Reference proteome</keyword>
<keyword evidence="5" id="KW-0805">Transcription regulation</keyword>
<organism evidence="8 9">
    <name type="scientific">Thalassiosira oceanica</name>
    <name type="common">Marine diatom</name>
    <dbReference type="NCBI Taxonomy" id="159749"/>
    <lineage>
        <taxon>Eukaryota</taxon>
        <taxon>Sar</taxon>
        <taxon>Stramenopiles</taxon>
        <taxon>Ochrophyta</taxon>
        <taxon>Bacillariophyta</taxon>
        <taxon>Coscinodiscophyceae</taxon>
        <taxon>Thalassiosirophycidae</taxon>
        <taxon>Thalassiosirales</taxon>
        <taxon>Thalassiosiraceae</taxon>
        <taxon>Thalassiosira</taxon>
    </lineage>
</organism>
<keyword evidence="3" id="KW-0863">Zinc-finger</keyword>
<dbReference type="Proteomes" id="UP000266841">
    <property type="component" value="Unassembled WGS sequence"/>
</dbReference>
<dbReference type="PANTHER" id="PTHR22597:SF0">
    <property type="entry name" value="POLYCOMB PROTEIN SUZ12"/>
    <property type="match status" value="1"/>
</dbReference>
<dbReference type="AlphaFoldDB" id="K0TL29"/>
<evidence type="ECO:0000256" key="5">
    <source>
        <dbReference type="ARBA" id="ARBA00023015"/>
    </source>
</evidence>
<proteinExistence type="inferred from homology"/>
<comment type="similarity">
    <text evidence="1">Belongs to the VEFS (VRN2-EMF2-FIS2-SU(Z)12) family.</text>
</comment>
<sequence>MSSALLDEFDDVTPGEKSFMKLWNGYARRDHVVYDRDVGRMCTDFVREHGDAMRAGGLRTELVRHMFNLWDLGVVSSGRVEACLDAFDAA</sequence>
<dbReference type="GO" id="GO:0005634">
    <property type="term" value="C:nucleus"/>
    <property type="evidence" value="ECO:0007669"/>
    <property type="project" value="UniProtKB-ARBA"/>
</dbReference>
<comment type="caution">
    <text evidence="8">The sequence shown here is derived from an EMBL/GenBank/DDBJ whole genome shotgun (WGS) entry which is preliminary data.</text>
</comment>
<dbReference type="eggNOG" id="ENOG502T280">
    <property type="taxonomic scope" value="Eukaryota"/>
</dbReference>
<evidence type="ECO:0000256" key="6">
    <source>
        <dbReference type="ARBA" id="ARBA00023163"/>
    </source>
</evidence>
<evidence type="ECO:0000313" key="8">
    <source>
        <dbReference type="EMBL" id="EJK71502.1"/>
    </source>
</evidence>
<dbReference type="OrthoDB" id="166746at2759"/>
<name>K0TL29_THAOC</name>
<evidence type="ECO:0000256" key="3">
    <source>
        <dbReference type="ARBA" id="ARBA00022771"/>
    </source>
</evidence>
<dbReference type="CDD" id="cd21553">
    <property type="entry name" value="VEFS-box_EMF2-like"/>
    <property type="match status" value="1"/>
</dbReference>
<evidence type="ECO:0000256" key="2">
    <source>
        <dbReference type="ARBA" id="ARBA00022723"/>
    </source>
</evidence>
<accession>K0TL29</accession>
<dbReference type="Pfam" id="PF09733">
    <property type="entry name" value="VEFS-Box"/>
    <property type="match status" value="1"/>
</dbReference>
<keyword evidence="4" id="KW-0862">Zinc</keyword>
<evidence type="ECO:0000313" key="9">
    <source>
        <dbReference type="Proteomes" id="UP000266841"/>
    </source>
</evidence>
<evidence type="ECO:0000256" key="4">
    <source>
        <dbReference type="ARBA" id="ARBA00022833"/>
    </source>
</evidence>
<dbReference type="OMA" id="YNIQCIF"/>
<dbReference type="EMBL" id="AGNL01007155">
    <property type="protein sequence ID" value="EJK71502.1"/>
    <property type="molecule type" value="Genomic_DNA"/>
</dbReference>
<evidence type="ECO:0000256" key="1">
    <source>
        <dbReference type="ARBA" id="ARBA00007416"/>
    </source>
</evidence>
<protein>
    <recommendedName>
        <fullName evidence="7">Polycomb protein VEFS-Box domain-containing protein</fullName>
    </recommendedName>
</protein>
<evidence type="ECO:0000259" key="7">
    <source>
        <dbReference type="Pfam" id="PF09733"/>
    </source>
</evidence>
<dbReference type="GO" id="GO:0008270">
    <property type="term" value="F:zinc ion binding"/>
    <property type="evidence" value="ECO:0007669"/>
    <property type="project" value="UniProtKB-KW"/>
</dbReference>
<gene>
    <name evidence="8" type="ORF">THAOC_07051</name>
</gene>
<keyword evidence="6" id="KW-0804">Transcription</keyword>